<evidence type="ECO:0000256" key="1">
    <source>
        <dbReference type="ARBA" id="ARBA00009902"/>
    </source>
</evidence>
<evidence type="ECO:0000259" key="4">
    <source>
        <dbReference type="Pfam" id="PF00251"/>
    </source>
</evidence>
<dbReference type="SUPFAM" id="SSF75005">
    <property type="entry name" value="Arabinanase/levansucrase/invertase"/>
    <property type="match status" value="1"/>
</dbReference>
<keyword evidence="3" id="KW-0326">Glycosidase</keyword>
<reference evidence="6" key="1">
    <citation type="submission" date="2016-10" db="EMBL/GenBank/DDBJ databases">
        <authorList>
            <person name="Varghese N."/>
            <person name="Submissions S."/>
        </authorList>
    </citation>
    <scope>NUCLEOTIDE SEQUENCE [LARGE SCALE GENOMIC DNA]</scope>
    <source>
        <strain evidence="6">DSM 45004</strain>
    </source>
</reference>
<gene>
    <name evidence="5" type="ORF">SAMN04487819_106185</name>
</gene>
<name>A0A1I1WY74_9ACTN</name>
<proteinExistence type="inferred from homology"/>
<dbReference type="InterPro" id="IPR023296">
    <property type="entry name" value="Glyco_hydro_beta-prop_sf"/>
</dbReference>
<keyword evidence="2 5" id="KW-0378">Hydrolase</keyword>
<dbReference type="RefSeq" id="WP_217641542.1">
    <property type="nucleotide sequence ID" value="NZ_FOMZ01000006.1"/>
</dbReference>
<feature type="domain" description="Glycosyl hydrolase family 32 N-terminal" evidence="4">
    <location>
        <begin position="22"/>
        <end position="61"/>
    </location>
</feature>
<organism evidence="5 6">
    <name type="scientific">Actinopolyspora alba</name>
    <dbReference type="NCBI Taxonomy" id="673379"/>
    <lineage>
        <taxon>Bacteria</taxon>
        <taxon>Bacillati</taxon>
        <taxon>Actinomycetota</taxon>
        <taxon>Actinomycetes</taxon>
        <taxon>Actinopolysporales</taxon>
        <taxon>Actinopolysporaceae</taxon>
        <taxon>Actinopolyspora</taxon>
        <taxon>Actinopolyspora alba group</taxon>
    </lineage>
</organism>
<dbReference type="InterPro" id="IPR013148">
    <property type="entry name" value="Glyco_hydro_32_N"/>
</dbReference>
<accession>A0A1I1WY74</accession>
<comment type="similarity">
    <text evidence="1">Belongs to the glycosyl hydrolase 32 family.</text>
</comment>
<sequence length="61" mass="7214">MDDAAYRGDRPTSLETHRSDFHFTVPKEWKHDPQRPVFINGTYYYYLYNADYASSGSSTTW</sequence>
<evidence type="ECO:0000313" key="5">
    <source>
        <dbReference type="EMBL" id="SFE00067.1"/>
    </source>
</evidence>
<dbReference type="Pfam" id="PF00251">
    <property type="entry name" value="Glyco_hydro_32N"/>
    <property type="match status" value="1"/>
</dbReference>
<evidence type="ECO:0000256" key="3">
    <source>
        <dbReference type="ARBA" id="ARBA00023295"/>
    </source>
</evidence>
<dbReference type="Proteomes" id="UP000198716">
    <property type="component" value="Unassembled WGS sequence"/>
</dbReference>
<evidence type="ECO:0000313" key="6">
    <source>
        <dbReference type="Proteomes" id="UP000198716"/>
    </source>
</evidence>
<dbReference type="Gene3D" id="2.115.10.20">
    <property type="entry name" value="Glycosyl hydrolase domain, family 43"/>
    <property type="match status" value="1"/>
</dbReference>
<dbReference type="EMBL" id="FOMZ01000006">
    <property type="protein sequence ID" value="SFE00067.1"/>
    <property type="molecule type" value="Genomic_DNA"/>
</dbReference>
<dbReference type="GO" id="GO:0016798">
    <property type="term" value="F:hydrolase activity, acting on glycosyl bonds"/>
    <property type="evidence" value="ECO:0007669"/>
    <property type="project" value="UniProtKB-KW"/>
</dbReference>
<keyword evidence="6" id="KW-1185">Reference proteome</keyword>
<evidence type="ECO:0000256" key="2">
    <source>
        <dbReference type="ARBA" id="ARBA00022801"/>
    </source>
</evidence>
<protein>
    <submittedName>
        <fullName evidence="5">Glycosyl hydrolases family 32 N-terminal domain-containing protein</fullName>
    </submittedName>
</protein>
<dbReference type="AlphaFoldDB" id="A0A1I1WY74"/>